<protein>
    <submittedName>
        <fullName evidence="4">CAP domain-containing protein</fullName>
    </submittedName>
</protein>
<dbReference type="Proteomes" id="UP000634660">
    <property type="component" value="Unassembled WGS sequence"/>
</dbReference>
<dbReference type="KEGG" id="ssub:CP968_09855"/>
<feature type="domain" description="SCP" evidence="2">
    <location>
        <begin position="230"/>
        <end position="343"/>
    </location>
</feature>
<dbReference type="SUPFAM" id="SSF55797">
    <property type="entry name" value="PR-1-like"/>
    <property type="match status" value="1"/>
</dbReference>
<reference evidence="3" key="1">
    <citation type="journal article" date="2014" name="Int. J. Syst. Evol. Microbiol.">
        <title>Complete genome sequence of Corynebacterium casei LMG S-19264T (=DSM 44701T), isolated from a smear-ripened cheese.</title>
        <authorList>
            <consortium name="US DOE Joint Genome Institute (JGI-PGF)"/>
            <person name="Walter F."/>
            <person name="Albersmeier A."/>
            <person name="Kalinowski J."/>
            <person name="Ruckert C."/>
        </authorList>
    </citation>
    <scope>NUCLEOTIDE SEQUENCE</scope>
    <source>
        <strain evidence="3">JCM 4834</strain>
    </source>
</reference>
<reference evidence="4 5" key="2">
    <citation type="submission" date="2017-09" db="EMBL/GenBank/DDBJ databases">
        <authorList>
            <person name="Lee N."/>
            <person name="Cho B.-K."/>
        </authorList>
    </citation>
    <scope>NUCLEOTIDE SEQUENCE [LARGE SCALE GENOMIC DNA]</scope>
    <source>
        <strain evidence="4 5">ATCC 27467</strain>
    </source>
</reference>
<accession>A0A5P2UHN7</accession>
<dbReference type="EMBL" id="BMVX01000016">
    <property type="protein sequence ID" value="GGZ78034.1"/>
    <property type="molecule type" value="Genomic_DNA"/>
</dbReference>
<evidence type="ECO:0000313" key="3">
    <source>
        <dbReference type="EMBL" id="GGZ78034.1"/>
    </source>
</evidence>
<organism evidence="4 5">
    <name type="scientific">Streptomyces subrutilus</name>
    <dbReference type="NCBI Taxonomy" id="36818"/>
    <lineage>
        <taxon>Bacteria</taxon>
        <taxon>Bacillati</taxon>
        <taxon>Actinomycetota</taxon>
        <taxon>Actinomycetes</taxon>
        <taxon>Kitasatosporales</taxon>
        <taxon>Streptomycetaceae</taxon>
        <taxon>Streptomyces</taxon>
    </lineage>
</organism>
<dbReference type="PANTHER" id="PTHR31157">
    <property type="entry name" value="SCP DOMAIN-CONTAINING PROTEIN"/>
    <property type="match status" value="1"/>
</dbReference>
<dbReference type="OrthoDB" id="68195at2"/>
<dbReference type="RefSeq" id="WP_150517640.1">
    <property type="nucleotide sequence ID" value="NZ_BMVX01000016.1"/>
</dbReference>
<sequence length="345" mass="33486">MGRPGLHAAPRSGGKRRTAVRTGLLGVSVAVALGAAAVTTGFVPVGSSFPYVGVDSRDGSARTGAEAGSSPPSSDGAPDRQGGLANLNGRASAGTGTGAGPSGAPSASPTPSVTPSPSASESATAPAAPSAPAPAPSEPSGPPAAAPVPAPAPSSAAPSARVPEKTAAPAPAKPTPAKPAPAKPTPAKPAPPKPAPSKPAPPAPPKPKPEPSPSAPAGGDRSAEEAAVVALVNQERAMAGCGPVRANPPLAALAGAFSKDMAVRGFFDHTDPDGKTPWDRAAQAGIAGLGGENIARGQGDAASVMNAWMNSPGHKANILNCEFRTLGVGVHFAAGGPWWTQDFGF</sequence>
<dbReference type="Gene3D" id="3.40.33.10">
    <property type="entry name" value="CAP"/>
    <property type="match status" value="1"/>
</dbReference>
<evidence type="ECO:0000259" key="2">
    <source>
        <dbReference type="Pfam" id="PF00188"/>
    </source>
</evidence>
<evidence type="ECO:0000256" key="1">
    <source>
        <dbReference type="SAM" id="MobiDB-lite"/>
    </source>
</evidence>
<feature type="compositionally biased region" description="Low complexity" evidence="1">
    <location>
        <begin position="64"/>
        <end position="76"/>
    </location>
</feature>
<proteinExistence type="predicted"/>
<gene>
    <name evidence="4" type="ORF">CP968_09855</name>
    <name evidence="3" type="ORF">GCM10010371_42110</name>
</gene>
<dbReference type="InterPro" id="IPR035940">
    <property type="entry name" value="CAP_sf"/>
</dbReference>
<dbReference type="Pfam" id="PF00188">
    <property type="entry name" value="CAP"/>
    <property type="match status" value="1"/>
</dbReference>
<dbReference type="EMBL" id="CP023701">
    <property type="protein sequence ID" value="QEU78558.1"/>
    <property type="molecule type" value="Genomic_DNA"/>
</dbReference>
<feature type="region of interest" description="Disordered" evidence="1">
    <location>
        <begin position="55"/>
        <end position="224"/>
    </location>
</feature>
<keyword evidence="5" id="KW-1185">Reference proteome</keyword>
<dbReference type="Proteomes" id="UP000326831">
    <property type="component" value="Chromosome"/>
</dbReference>
<reference evidence="3" key="3">
    <citation type="submission" date="2020-09" db="EMBL/GenBank/DDBJ databases">
        <authorList>
            <person name="Sun Q."/>
            <person name="Ohkuma M."/>
        </authorList>
    </citation>
    <scope>NUCLEOTIDE SEQUENCE</scope>
    <source>
        <strain evidence="3">JCM 4834</strain>
    </source>
</reference>
<feature type="compositionally biased region" description="Low complexity" evidence="1">
    <location>
        <begin position="153"/>
        <end position="170"/>
    </location>
</feature>
<dbReference type="CDD" id="cd05379">
    <property type="entry name" value="CAP_bacterial"/>
    <property type="match status" value="1"/>
</dbReference>
<evidence type="ECO:0000313" key="5">
    <source>
        <dbReference type="Proteomes" id="UP000326831"/>
    </source>
</evidence>
<dbReference type="AlphaFoldDB" id="A0A5P2UHN7"/>
<evidence type="ECO:0000313" key="4">
    <source>
        <dbReference type="EMBL" id="QEU78558.1"/>
    </source>
</evidence>
<feature type="compositionally biased region" description="Pro residues" evidence="1">
    <location>
        <begin position="129"/>
        <end position="152"/>
    </location>
</feature>
<dbReference type="InterPro" id="IPR014044">
    <property type="entry name" value="CAP_dom"/>
</dbReference>
<name>A0A5P2UHN7_9ACTN</name>
<feature type="compositionally biased region" description="Low complexity" evidence="1">
    <location>
        <begin position="102"/>
        <end position="128"/>
    </location>
</feature>
<feature type="compositionally biased region" description="Pro residues" evidence="1">
    <location>
        <begin position="171"/>
        <end position="214"/>
    </location>
</feature>
<dbReference type="PANTHER" id="PTHR31157:SF1">
    <property type="entry name" value="SCP DOMAIN-CONTAINING PROTEIN"/>
    <property type="match status" value="1"/>
</dbReference>